<protein>
    <submittedName>
        <fullName evidence="1">6196_t:CDS:1</fullName>
    </submittedName>
</protein>
<feature type="non-terminal residue" evidence="1">
    <location>
        <position position="1"/>
    </location>
</feature>
<name>A0ACA9RA44_9GLOM</name>
<feature type="non-terminal residue" evidence="1">
    <location>
        <position position="174"/>
    </location>
</feature>
<comment type="caution">
    <text evidence="1">The sequence shown here is derived from an EMBL/GenBank/DDBJ whole genome shotgun (WGS) entry which is preliminary data.</text>
</comment>
<proteinExistence type="predicted"/>
<sequence length="174" mass="19981">EFETTSSHHRRQGLYKGSNIDFISSQSELNFNADDVTIDKSKREHKIDSAVGMRLLRQNLIVFLVVEFKKPGVDSGNDKKKQLQEQYDQLDITVYDISGSLLGHCHLLKRSIYMLLKDQLKHHTIDYIELLMAIKMLLKDLKSQFQGVEKTLSKIINNGNKDNNVKISVYNGTI</sequence>
<dbReference type="EMBL" id="CAJVQC010047108">
    <property type="protein sequence ID" value="CAG8784153.1"/>
    <property type="molecule type" value="Genomic_DNA"/>
</dbReference>
<gene>
    <name evidence="1" type="ORF">RPERSI_LOCUS18032</name>
</gene>
<organism evidence="1 2">
    <name type="scientific">Racocetra persica</name>
    <dbReference type="NCBI Taxonomy" id="160502"/>
    <lineage>
        <taxon>Eukaryota</taxon>
        <taxon>Fungi</taxon>
        <taxon>Fungi incertae sedis</taxon>
        <taxon>Mucoromycota</taxon>
        <taxon>Glomeromycotina</taxon>
        <taxon>Glomeromycetes</taxon>
        <taxon>Diversisporales</taxon>
        <taxon>Gigasporaceae</taxon>
        <taxon>Racocetra</taxon>
    </lineage>
</organism>
<evidence type="ECO:0000313" key="1">
    <source>
        <dbReference type="EMBL" id="CAG8784153.1"/>
    </source>
</evidence>
<evidence type="ECO:0000313" key="2">
    <source>
        <dbReference type="Proteomes" id="UP000789920"/>
    </source>
</evidence>
<accession>A0ACA9RA44</accession>
<keyword evidence="2" id="KW-1185">Reference proteome</keyword>
<reference evidence="1" key="1">
    <citation type="submission" date="2021-06" db="EMBL/GenBank/DDBJ databases">
        <authorList>
            <person name="Kallberg Y."/>
            <person name="Tangrot J."/>
            <person name="Rosling A."/>
        </authorList>
    </citation>
    <scope>NUCLEOTIDE SEQUENCE</scope>
    <source>
        <strain evidence="1">MA461A</strain>
    </source>
</reference>
<dbReference type="Proteomes" id="UP000789920">
    <property type="component" value="Unassembled WGS sequence"/>
</dbReference>